<feature type="transmembrane region" description="Helical" evidence="1">
    <location>
        <begin position="250"/>
        <end position="268"/>
    </location>
</feature>
<accession>A0A967C8T5</accession>
<feature type="transmembrane region" description="Helical" evidence="1">
    <location>
        <begin position="194"/>
        <end position="216"/>
    </location>
</feature>
<evidence type="ECO:0000313" key="3">
    <source>
        <dbReference type="EMBL" id="NIA68847.1"/>
    </source>
</evidence>
<feature type="transmembrane region" description="Helical" evidence="1">
    <location>
        <begin position="167"/>
        <end position="188"/>
    </location>
</feature>
<feature type="transmembrane region" description="Helical" evidence="1">
    <location>
        <begin position="135"/>
        <end position="155"/>
    </location>
</feature>
<dbReference type="InterPro" id="IPR037185">
    <property type="entry name" value="EmrE-like"/>
</dbReference>
<evidence type="ECO:0000259" key="2">
    <source>
        <dbReference type="Pfam" id="PF00892"/>
    </source>
</evidence>
<feature type="domain" description="EamA" evidence="2">
    <location>
        <begin position="2"/>
        <end position="128"/>
    </location>
</feature>
<proteinExistence type="predicted"/>
<evidence type="ECO:0000256" key="1">
    <source>
        <dbReference type="SAM" id="Phobius"/>
    </source>
</evidence>
<dbReference type="AlphaFoldDB" id="A0A967C8T5"/>
<keyword evidence="1" id="KW-1133">Transmembrane helix</keyword>
<sequence length="277" mass="30241">MVAAFTTFAMLDATAKYLVQFYPTEQVVWARYAGHFVFALIIFWPRHGMGLIRSQRLGTQILRSLLLFTATCSNFVAVGYLQLAETSAIFFSTPLIVALFAVPLLGEKIGPRRWAAILVGFIGVMIVVRPGLGMIHWAAGLSLLTATAAALYQIITRKLAGVEPAATTQFYTALIGMVMITPFVPFVWQTPDLTGWLLMALLGALGGVGHWMLILAHRLAPAPILAPFNYTQIVPMVLLGFLVFGDLPDAWTLAGAAVVLTSGLYLLYRERRVKLAA</sequence>
<feature type="transmembrane region" description="Helical" evidence="1">
    <location>
        <begin position="89"/>
        <end position="106"/>
    </location>
</feature>
<feature type="domain" description="EamA" evidence="2">
    <location>
        <begin position="137"/>
        <end position="262"/>
    </location>
</feature>
<dbReference type="GO" id="GO:0016020">
    <property type="term" value="C:membrane"/>
    <property type="evidence" value="ECO:0007669"/>
    <property type="project" value="InterPro"/>
</dbReference>
<keyword evidence="4" id="KW-1185">Reference proteome</keyword>
<evidence type="ECO:0000313" key="4">
    <source>
        <dbReference type="Proteomes" id="UP000761264"/>
    </source>
</evidence>
<dbReference type="Pfam" id="PF00892">
    <property type="entry name" value="EamA"/>
    <property type="match status" value="2"/>
</dbReference>
<feature type="transmembrane region" description="Helical" evidence="1">
    <location>
        <begin position="27"/>
        <end position="44"/>
    </location>
</feature>
<reference evidence="3" key="1">
    <citation type="submission" date="2020-03" db="EMBL/GenBank/DDBJ databases">
        <title>Genome of Pelagibius litoralis DSM 21314T.</title>
        <authorList>
            <person name="Wang G."/>
        </authorList>
    </citation>
    <scope>NUCLEOTIDE SEQUENCE</scope>
    <source>
        <strain evidence="3">DSM 21314</strain>
    </source>
</reference>
<dbReference type="EMBL" id="JAAQPH010000006">
    <property type="protein sequence ID" value="NIA68847.1"/>
    <property type="molecule type" value="Genomic_DNA"/>
</dbReference>
<dbReference type="PANTHER" id="PTHR22911">
    <property type="entry name" value="ACYL-MALONYL CONDENSING ENZYME-RELATED"/>
    <property type="match status" value="1"/>
</dbReference>
<name>A0A967C8T5_9PROT</name>
<feature type="transmembrane region" description="Helical" evidence="1">
    <location>
        <begin position="228"/>
        <end position="244"/>
    </location>
</feature>
<keyword evidence="1" id="KW-0812">Transmembrane</keyword>
<organism evidence="3 4">
    <name type="scientific">Pelagibius litoralis</name>
    <dbReference type="NCBI Taxonomy" id="374515"/>
    <lineage>
        <taxon>Bacteria</taxon>
        <taxon>Pseudomonadati</taxon>
        <taxon>Pseudomonadota</taxon>
        <taxon>Alphaproteobacteria</taxon>
        <taxon>Rhodospirillales</taxon>
        <taxon>Rhodovibrionaceae</taxon>
        <taxon>Pelagibius</taxon>
    </lineage>
</organism>
<dbReference type="PANTHER" id="PTHR22911:SF103">
    <property type="entry name" value="BLR2811 PROTEIN"/>
    <property type="match status" value="1"/>
</dbReference>
<dbReference type="SUPFAM" id="SSF103481">
    <property type="entry name" value="Multidrug resistance efflux transporter EmrE"/>
    <property type="match status" value="2"/>
</dbReference>
<protein>
    <submittedName>
        <fullName evidence="3">DMT family transporter</fullName>
    </submittedName>
</protein>
<gene>
    <name evidence="3" type="ORF">HBA54_09610</name>
</gene>
<keyword evidence="1" id="KW-0472">Membrane</keyword>
<feature type="transmembrane region" description="Helical" evidence="1">
    <location>
        <begin position="65"/>
        <end position="83"/>
    </location>
</feature>
<comment type="caution">
    <text evidence="3">The sequence shown here is derived from an EMBL/GenBank/DDBJ whole genome shotgun (WGS) entry which is preliminary data.</text>
</comment>
<dbReference type="Proteomes" id="UP000761264">
    <property type="component" value="Unassembled WGS sequence"/>
</dbReference>
<dbReference type="InterPro" id="IPR000620">
    <property type="entry name" value="EamA_dom"/>
</dbReference>
<feature type="transmembrane region" description="Helical" evidence="1">
    <location>
        <begin position="113"/>
        <end position="129"/>
    </location>
</feature>